<evidence type="ECO:0000256" key="2">
    <source>
        <dbReference type="ARBA" id="ARBA00022553"/>
    </source>
</evidence>
<dbReference type="InterPro" id="IPR036291">
    <property type="entry name" value="NAD(P)-bd_dom_sf"/>
</dbReference>
<dbReference type="InterPro" id="IPR045851">
    <property type="entry name" value="AMP-bd_C_sf"/>
</dbReference>
<dbReference type="Proteomes" id="UP000654370">
    <property type="component" value="Unassembled WGS sequence"/>
</dbReference>
<dbReference type="Pfam" id="PF00550">
    <property type="entry name" value="PP-binding"/>
    <property type="match status" value="1"/>
</dbReference>
<dbReference type="InterPro" id="IPR042099">
    <property type="entry name" value="ANL_N_sf"/>
</dbReference>
<comment type="caution">
    <text evidence="4">The sequence shown here is derived from an EMBL/GenBank/DDBJ whole genome shotgun (WGS) entry which is preliminary data.</text>
</comment>
<dbReference type="SUPFAM" id="SSF56801">
    <property type="entry name" value="Acetyl-CoA synthetase-like"/>
    <property type="match status" value="1"/>
</dbReference>
<organism evidence="4 5">
    <name type="scientific">Mortierella isabellina</name>
    <name type="common">Filamentous fungus</name>
    <name type="synonym">Umbelopsis isabellina</name>
    <dbReference type="NCBI Taxonomy" id="91625"/>
    <lineage>
        <taxon>Eukaryota</taxon>
        <taxon>Fungi</taxon>
        <taxon>Fungi incertae sedis</taxon>
        <taxon>Mucoromycota</taxon>
        <taxon>Mucoromycotina</taxon>
        <taxon>Umbelopsidomycetes</taxon>
        <taxon>Umbelopsidales</taxon>
        <taxon>Umbelopsidaceae</taxon>
        <taxon>Umbelopsis</taxon>
    </lineage>
</organism>
<dbReference type="SUPFAM" id="SSF47336">
    <property type="entry name" value="ACP-like"/>
    <property type="match status" value="1"/>
</dbReference>
<dbReference type="Pfam" id="PF00501">
    <property type="entry name" value="AMP-binding"/>
    <property type="match status" value="1"/>
</dbReference>
<evidence type="ECO:0000313" key="4">
    <source>
        <dbReference type="EMBL" id="KAG2185807.1"/>
    </source>
</evidence>
<evidence type="ECO:0000259" key="3">
    <source>
        <dbReference type="SMART" id="SM00823"/>
    </source>
</evidence>
<dbReference type="Gene3D" id="3.40.50.720">
    <property type="entry name" value="NAD(P)-binding Rossmann-like Domain"/>
    <property type="match status" value="1"/>
</dbReference>
<dbReference type="OrthoDB" id="429813at2759"/>
<dbReference type="Pfam" id="PF23562">
    <property type="entry name" value="AMP-binding_C_3"/>
    <property type="match status" value="1"/>
</dbReference>
<dbReference type="InterPro" id="IPR000873">
    <property type="entry name" value="AMP-dep_synth/lig_dom"/>
</dbReference>
<dbReference type="InterPro" id="IPR013120">
    <property type="entry name" value="FAR_NAD-bd"/>
</dbReference>
<dbReference type="AlphaFoldDB" id="A0A8H7Q4I9"/>
<dbReference type="Gene3D" id="3.30.300.30">
    <property type="match status" value="1"/>
</dbReference>
<dbReference type="PANTHER" id="PTHR43439:SF2">
    <property type="entry name" value="ENZYME, PUTATIVE (JCVI)-RELATED"/>
    <property type="match status" value="1"/>
</dbReference>
<accession>A0A8H7Q4I9</accession>
<dbReference type="SMART" id="SM00823">
    <property type="entry name" value="PKS_PP"/>
    <property type="match status" value="1"/>
</dbReference>
<dbReference type="InterPro" id="IPR020806">
    <property type="entry name" value="PKS_PP-bd"/>
</dbReference>
<protein>
    <recommendedName>
        <fullName evidence="3">Polyketide synthase-like phosphopantetheine-binding domain-containing protein</fullName>
    </recommendedName>
</protein>
<keyword evidence="1" id="KW-0596">Phosphopantetheine</keyword>
<dbReference type="GO" id="GO:0031177">
    <property type="term" value="F:phosphopantetheine binding"/>
    <property type="evidence" value="ECO:0007669"/>
    <property type="project" value="InterPro"/>
</dbReference>
<dbReference type="EMBL" id="JAEPQZ010000001">
    <property type="protein sequence ID" value="KAG2185807.1"/>
    <property type="molecule type" value="Genomic_DNA"/>
</dbReference>
<feature type="domain" description="Polyketide synthase-like phosphopantetheine-binding" evidence="3">
    <location>
        <begin position="553"/>
        <end position="623"/>
    </location>
</feature>
<dbReference type="InterPro" id="IPR009081">
    <property type="entry name" value="PP-bd_ACP"/>
</dbReference>
<dbReference type="SUPFAM" id="SSF51735">
    <property type="entry name" value="NAD(P)-binding Rossmann-fold domains"/>
    <property type="match status" value="1"/>
</dbReference>
<dbReference type="InterPro" id="IPR020845">
    <property type="entry name" value="AMP-binding_CS"/>
</dbReference>
<proteinExistence type="predicted"/>
<dbReference type="InterPro" id="IPR036736">
    <property type="entry name" value="ACP-like_sf"/>
</dbReference>
<evidence type="ECO:0000313" key="5">
    <source>
        <dbReference type="Proteomes" id="UP000654370"/>
    </source>
</evidence>
<gene>
    <name evidence="4" type="ORF">INT43_002244</name>
</gene>
<dbReference type="PANTHER" id="PTHR43439">
    <property type="entry name" value="PHENYLACETATE-COENZYME A LIGASE"/>
    <property type="match status" value="1"/>
</dbReference>
<dbReference type="Gene3D" id="3.40.50.12780">
    <property type="entry name" value="N-terminal domain of ligase-like"/>
    <property type="match status" value="1"/>
</dbReference>
<name>A0A8H7Q4I9_MORIS</name>
<keyword evidence="5" id="KW-1185">Reference proteome</keyword>
<sequence length="1028" mass="115357">MPHSTEKFNSFNDFFTAGLKAEPNATYLQYFENPSDEKPKSLTYEQVHIISTNLAHKLHQEYQIKEKSVAFLGNHGVHFGLYLLALLKLECKILLVSPRNSESAMVHLLQATDSKVLLHMERFSQISSKVSDQVEGSLAHCVPIFDAQSKTLLKTPIKEFEYGKADLKKTAIICHSSGTTGHPKPIPLTQRFLIGLVESAVELYEPIHNKHLLSLAPLFHVMGLMFLSPAAAKGTYIFPCEFPPLGNTIEETIRRTNANCTLSPPLLLEQLATRIQRGEADMSLLKQLKLCTYGGAALQRKVGQYLLDQGLNPKTAYGSTESGFVGWGDSDPNWKDFDYMKFHMPAEWYHLEDWEDEGLKQLIVSSSSPNLAPGVSNRPDGSYATKDLFRQHPNRPDYWQLIGRADDTLIMSNGEKTNPIPIEASIRNYHPVIQNCVVVAHDKPATGALLQLNVQVAMTIAIDDILKIVEAAVESANSNAPSHSKLVYPDMVKVLPLKEELPLTDKGTVLRKKVEANYEQLIDDMYERFLNSEDTEEDLASGLKLDLEPNTISKFLISTLSELLRKQPSEIDAKENIFDQGMDSLLAIQFRNSIVKHVKKVPNNFLFQYSTIETMTSALCGDAAGQDIKDSYEETKKLLQKYLRRIDEDIPKPAQSYHKNMNNPDGEVVVTTGATGSLGAMILRDLLKNPSVKKVYALVRGTNGLARLNKTFKDRNLDTQLLSSAKLNVLPLDQAKPKLGLTDEQYNQLQSEATMICHCAWLVDFLQPVIYYEKECIVGLMNLINLAYRNGQDAMRLHFISSVSASMAMKGNVEEKPLPEDPSCGAPMGYAQSKFIAEHMLKYLADNKNMPTYVLRVGQMSGDTVQGYWNLTEQYPLMVVGGALHMKKMPKFASEIDWIPHDTSAASICEIMFKTANDQPSSTESIFHIVNPNRVSWSDFLQTLRDNGLQFEEVSPEEWVSSLSKDESNPAYKLISFYEDITNSVMPIWLTERTASVSQTLRMAPKVNSDLVGKYLKYWRSVLSTSQQ</sequence>
<reference evidence="4" key="1">
    <citation type="submission" date="2020-12" db="EMBL/GenBank/DDBJ databases">
        <title>Metabolic potential, ecology and presence of endohyphal bacteria is reflected in genomic diversity of Mucoromycotina.</title>
        <authorList>
            <person name="Muszewska A."/>
            <person name="Okrasinska A."/>
            <person name="Steczkiewicz K."/>
            <person name="Drgas O."/>
            <person name="Orlowska M."/>
            <person name="Perlinska-Lenart U."/>
            <person name="Aleksandrzak-Piekarczyk T."/>
            <person name="Szatraj K."/>
            <person name="Zielenkiewicz U."/>
            <person name="Pilsyk S."/>
            <person name="Malc E."/>
            <person name="Mieczkowski P."/>
            <person name="Kruszewska J.S."/>
            <person name="Biernat P."/>
            <person name="Pawlowska J."/>
        </authorList>
    </citation>
    <scope>NUCLEOTIDE SEQUENCE</scope>
    <source>
        <strain evidence="4">WA0000067209</strain>
    </source>
</reference>
<dbReference type="Pfam" id="PF07993">
    <property type="entry name" value="NAD_binding_4"/>
    <property type="match status" value="1"/>
</dbReference>
<evidence type="ECO:0000256" key="1">
    <source>
        <dbReference type="ARBA" id="ARBA00022450"/>
    </source>
</evidence>
<dbReference type="InterPro" id="IPR051414">
    <property type="entry name" value="Adenylate-forming_Reductase"/>
</dbReference>
<dbReference type="PROSITE" id="PS00455">
    <property type="entry name" value="AMP_BINDING"/>
    <property type="match status" value="1"/>
</dbReference>
<dbReference type="Gene3D" id="1.10.1200.10">
    <property type="entry name" value="ACP-like"/>
    <property type="match status" value="1"/>
</dbReference>
<keyword evidence="2" id="KW-0597">Phosphoprotein</keyword>